<dbReference type="KEGG" id="capn:CBG49_09595"/>
<keyword evidence="2" id="KW-0408">Iron</keyword>
<gene>
    <name evidence="4" type="ORF">CBG49_09595</name>
</gene>
<keyword evidence="2" id="KW-0963">Cytoplasm</keyword>
<dbReference type="Gene3D" id="3.30.750.200">
    <property type="match status" value="1"/>
</dbReference>
<keyword evidence="2" id="KW-0349">Heme</keyword>
<dbReference type="AlphaFoldDB" id="A0A1Z4BPZ5"/>
<evidence type="ECO:0000256" key="2">
    <source>
        <dbReference type="RuleBase" id="RU364116"/>
    </source>
</evidence>
<comment type="function">
    <text evidence="2">Probably acts as a heme chaperone, transferring heme to an unknown acceptor. Binds one molecule of heme per monomer, possibly covalently. Binds 1 [4Fe-4S] cluster. The cluster is coordinated with 3 cysteines and an exchangeable S-adenosyl-L-methionine.</text>
</comment>
<dbReference type="GO" id="GO:0006779">
    <property type="term" value="P:porphyrin-containing compound biosynthetic process"/>
    <property type="evidence" value="ECO:0007669"/>
    <property type="project" value="InterPro"/>
</dbReference>
<protein>
    <recommendedName>
        <fullName evidence="2">Heme chaperone HemW</fullName>
    </recommendedName>
</protein>
<evidence type="ECO:0000256" key="1">
    <source>
        <dbReference type="ARBA" id="ARBA00006100"/>
    </source>
</evidence>
<keyword evidence="2" id="KW-0143">Chaperone</keyword>
<evidence type="ECO:0000313" key="5">
    <source>
        <dbReference type="Proteomes" id="UP000197007"/>
    </source>
</evidence>
<keyword evidence="5" id="KW-1185">Reference proteome</keyword>
<sequence>MYSLYIHIPFCRRACHYCDFHFSTTLKRKEEMVNTLCEELILRKDEAINSELQTVYLGGGTPSILSYDELQQLFHTIFTHNKVSPTAEITLEANPDDFFRDSSPQQMLEQLRSLGINRLSIGVQSFFEEDLQLMNRVHTVSQVETLLQIAPQYFNNITIDLIYGIPRMSKERWQENINKALSFDIPHISAYALTVEEKTALHKFIATGKIPPINDEQAYTHFQILIDTLEKEGFIQYEFSNFGKEGYFSKNNTAYWFGKPYMGIGPSAHSFNGKERSWNIAHNIKYIQQIQQGILPQEKEELTLNNRYNELIITRIRTMVGIDLEEVKTFFGEDYNQYLLQRAQKYLADELLVIEENHLKVTRKGRFLSDGIASHLFRVDDLI</sequence>
<dbReference type="InterPro" id="IPR004559">
    <property type="entry name" value="HemW-like"/>
</dbReference>
<dbReference type="InterPro" id="IPR058240">
    <property type="entry name" value="rSAM_sf"/>
</dbReference>
<name>A0A1Z4BPZ5_9FLAO</name>
<dbReference type="GO" id="GO:0005737">
    <property type="term" value="C:cytoplasm"/>
    <property type="evidence" value="ECO:0007669"/>
    <property type="project" value="UniProtKB-SubCell"/>
</dbReference>
<dbReference type="SMART" id="SM00729">
    <property type="entry name" value="Elp3"/>
    <property type="match status" value="1"/>
</dbReference>
<dbReference type="InterPro" id="IPR006638">
    <property type="entry name" value="Elp3/MiaA/NifB-like_rSAM"/>
</dbReference>
<dbReference type="InterPro" id="IPR007197">
    <property type="entry name" value="rSAM"/>
</dbReference>
<accession>A0A1Z4BPZ5</accession>
<dbReference type="SFLD" id="SFLDF00562">
    <property type="entry name" value="HemN-like__clustered_with_heat"/>
    <property type="match status" value="1"/>
</dbReference>
<keyword evidence="2" id="KW-0411">Iron-sulfur</keyword>
<comment type="subcellular location">
    <subcellularLocation>
        <location evidence="2">Cytoplasm</location>
    </subcellularLocation>
</comment>
<organism evidence="4 5">
    <name type="scientific">Capnocytophaga endodontalis</name>
    <dbReference type="NCBI Taxonomy" id="2708117"/>
    <lineage>
        <taxon>Bacteria</taxon>
        <taxon>Pseudomonadati</taxon>
        <taxon>Bacteroidota</taxon>
        <taxon>Flavobacteriia</taxon>
        <taxon>Flavobacteriales</taxon>
        <taxon>Flavobacteriaceae</taxon>
        <taxon>Capnocytophaga</taxon>
    </lineage>
</organism>
<evidence type="ECO:0000313" key="4">
    <source>
        <dbReference type="EMBL" id="ASF43310.1"/>
    </source>
</evidence>
<feature type="domain" description="Radical SAM core" evidence="3">
    <location>
        <begin position="1"/>
        <end position="235"/>
    </location>
</feature>
<dbReference type="Pfam" id="PF04055">
    <property type="entry name" value="Radical_SAM"/>
    <property type="match status" value="1"/>
</dbReference>
<dbReference type="GO" id="GO:0051539">
    <property type="term" value="F:4 iron, 4 sulfur cluster binding"/>
    <property type="evidence" value="ECO:0007669"/>
    <property type="project" value="UniProtKB-UniRule"/>
</dbReference>
<dbReference type="PANTHER" id="PTHR13932">
    <property type="entry name" value="COPROPORPHYRINIGEN III OXIDASE"/>
    <property type="match status" value="1"/>
</dbReference>
<proteinExistence type="inferred from homology"/>
<dbReference type="InterPro" id="IPR010723">
    <property type="entry name" value="HemN_C"/>
</dbReference>
<dbReference type="CDD" id="cd01335">
    <property type="entry name" value="Radical_SAM"/>
    <property type="match status" value="1"/>
</dbReference>
<keyword evidence="2" id="KW-0479">Metal-binding</keyword>
<dbReference type="PROSITE" id="PS51918">
    <property type="entry name" value="RADICAL_SAM"/>
    <property type="match status" value="1"/>
</dbReference>
<dbReference type="InterPro" id="IPR034505">
    <property type="entry name" value="Coproporphyrinogen-III_oxidase"/>
</dbReference>
<dbReference type="SFLD" id="SFLDS00029">
    <property type="entry name" value="Radical_SAM"/>
    <property type="match status" value="1"/>
</dbReference>
<dbReference type="GO" id="GO:0046872">
    <property type="term" value="F:metal ion binding"/>
    <property type="evidence" value="ECO:0007669"/>
    <property type="project" value="UniProtKB-UniRule"/>
</dbReference>
<dbReference type="GO" id="GO:0004109">
    <property type="term" value="F:coproporphyrinogen oxidase activity"/>
    <property type="evidence" value="ECO:0007669"/>
    <property type="project" value="InterPro"/>
</dbReference>
<keyword evidence="2" id="KW-0949">S-adenosyl-L-methionine</keyword>
<dbReference type="NCBIfam" id="TIGR00539">
    <property type="entry name" value="hemN_rel"/>
    <property type="match status" value="1"/>
</dbReference>
<evidence type="ECO:0000259" key="3">
    <source>
        <dbReference type="PROSITE" id="PS51918"/>
    </source>
</evidence>
<keyword evidence="2" id="KW-0004">4Fe-4S</keyword>
<dbReference type="RefSeq" id="WP_088594323.1">
    <property type="nucleotide sequence ID" value="NZ_CP022022.1"/>
</dbReference>
<dbReference type="Pfam" id="PF06969">
    <property type="entry name" value="HemN_C"/>
    <property type="match status" value="1"/>
</dbReference>
<dbReference type="EMBL" id="CP022022">
    <property type="protein sequence ID" value="ASF43310.1"/>
    <property type="molecule type" value="Genomic_DNA"/>
</dbReference>
<dbReference type="SUPFAM" id="SSF102114">
    <property type="entry name" value="Radical SAM enzymes"/>
    <property type="match status" value="1"/>
</dbReference>
<comment type="similarity">
    <text evidence="1">Belongs to the anaerobic coproporphyrinogen-III oxidase family. HemW subfamily.</text>
</comment>
<reference evidence="5" key="1">
    <citation type="submission" date="2017-06" db="EMBL/GenBank/DDBJ databases">
        <title>Complete genome sequence of Capnocytophaga sp. KCOM 1579 (=ChDC OS43) isolated from a human refractory periapical abscess lesion.</title>
        <authorList>
            <person name="Kook J.-K."/>
            <person name="Park S.-N."/>
            <person name="Lim Y.K."/>
            <person name="Roh H."/>
        </authorList>
    </citation>
    <scope>NUCLEOTIDE SEQUENCE [LARGE SCALE GENOMIC DNA]</scope>
    <source>
        <strain evidence="5">ChDC OS43</strain>
    </source>
</reference>
<dbReference type="SFLD" id="SFLDG01065">
    <property type="entry name" value="anaerobic_coproporphyrinogen-I"/>
    <property type="match status" value="1"/>
</dbReference>
<dbReference type="PANTHER" id="PTHR13932:SF5">
    <property type="entry name" value="RADICAL S-ADENOSYL METHIONINE DOMAIN-CONTAINING PROTEIN 1, MITOCHONDRIAL"/>
    <property type="match status" value="1"/>
</dbReference>
<dbReference type="Proteomes" id="UP000197007">
    <property type="component" value="Chromosome"/>
</dbReference>